<dbReference type="Gene3D" id="1.10.150.130">
    <property type="match status" value="1"/>
</dbReference>
<evidence type="ECO:0008006" key="10">
    <source>
        <dbReference type="Google" id="ProtNLM"/>
    </source>
</evidence>
<evidence type="ECO:0000313" key="9">
    <source>
        <dbReference type="Proteomes" id="UP000015455"/>
    </source>
</evidence>
<dbReference type="InterPro" id="IPR025166">
    <property type="entry name" value="Integrase_DNA_bind_dom"/>
</dbReference>
<evidence type="ECO:0000259" key="6">
    <source>
        <dbReference type="PROSITE" id="PS51898"/>
    </source>
</evidence>
<sequence>MSAHTPLTILLELSEENRLTSDDFTRALNAAKVRATKPGTAPTKFADGGGLTLYIPPTGAKVWRYRYRLGGKEQILTVGAYPDVSLEHARIAHRAARWLVARGIHPLSYAEHEARRRAAEAQAFDKHTFQVIAEKWQQATAANLAPRTVEHRRAMLDKHVMPTIGARSIGSIARKELHAMLTELDQVSPVTARHCRGYIRQIFEYAEDAELVDANPTPRARVLVNATKRSEQPRKALPLNRLGEFLKTLDDAPGTDPTTKAALRLLVLTWCRTSEVTGAHWEEFDLETGTWVIPAERMKGREAHRVFLSRQAVALLRGLRAKAAGPVFPNRRHPSQPMHRMTLTNWRKRWGFADVMEVHGLRAMASTWANESGRYRPDVIEVALAHKEGDRVRAAYNRARFGDELRALWQDWADLCDEKVAAARSCNAT</sequence>
<feature type="domain" description="Tyr recombinase" evidence="6">
    <location>
        <begin position="232"/>
        <end position="410"/>
    </location>
</feature>
<dbReference type="STRING" id="1348657.M622_13260"/>
<feature type="domain" description="Core-binding (CB)" evidence="7">
    <location>
        <begin position="127"/>
        <end position="207"/>
    </location>
</feature>
<dbReference type="InterPro" id="IPR050808">
    <property type="entry name" value="Phage_Integrase"/>
</dbReference>
<dbReference type="Gene3D" id="1.10.443.10">
    <property type="entry name" value="Intergrase catalytic core"/>
    <property type="match status" value="1"/>
</dbReference>
<keyword evidence="4" id="KW-0233">DNA recombination</keyword>
<dbReference type="Proteomes" id="UP000015455">
    <property type="component" value="Unassembled WGS sequence"/>
</dbReference>
<dbReference type="OrthoDB" id="9775880at2"/>
<proteinExistence type="inferred from homology"/>
<evidence type="ECO:0000313" key="8">
    <source>
        <dbReference type="EMBL" id="EPZ16349.1"/>
    </source>
</evidence>
<dbReference type="InterPro" id="IPR038488">
    <property type="entry name" value="Integrase_DNA-bd_sf"/>
</dbReference>
<dbReference type="GO" id="GO:0003677">
    <property type="term" value="F:DNA binding"/>
    <property type="evidence" value="ECO:0007669"/>
    <property type="project" value="UniProtKB-UniRule"/>
</dbReference>
<dbReference type="SUPFAM" id="SSF56349">
    <property type="entry name" value="DNA breaking-rejoining enzymes"/>
    <property type="match status" value="1"/>
</dbReference>
<dbReference type="PANTHER" id="PTHR30629">
    <property type="entry name" value="PROPHAGE INTEGRASE"/>
    <property type="match status" value="1"/>
</dbReference>
<keyword evidence="2" id="KW-0229">DNA integration</keyword>
<keyword evidence="3 5" id="KW-0238">DNA-binding</keyword>
<evidence type="ECO:0000259" key="7">
    <source>
        <dbReference type="PROSITE" id="PS51900"/>
    </source>
</evidence>
<keyword evidence="9" id="KW-1185">Reference proteome</keyword>
<dbReference type="Gene3D" id="3.30.160.390">
    <property type="entry name" value="Integrase, DNA-binding domain"/>
    <property type="match status" value="1"/>
</dbReference>
<dbReference type="InterPro" id="IPR053876">
    <property type="entry name" value="Phage_int_M"/>
</dbReference>
<dbReference type="PATRIC" id="fig|1348657.5.peg.1190"/>
<dbReference type="Pfam" id="PF22022">
    <property type="entry name" value="Phage_int_M"/>
    <property type="match status" value="1"/>
</dbReference>
<accession>T0AU24</accession>
<evidence type="ECO:0000256" key="1">
    <source>
        <dbReference type="ARBA" id="ARBA00008857"/>
    </source>
</evidence>
<dbReference type="PROSITE" id="PS51898">
    <property type="entry name" value="TYR_RECOMBINASE"/>
    <property type="match status" value="1"/>
</dbReference>
<dbReference type="InterPro" id="IPR044068">
    <property type="entry name" value="CB"/>
</dbReference>
<dbReference type="PROSITE" id="PS51900">
    <property type="entry name" value="CB"/>
    <property type="match status" value="1"/>
</dbReference>
<name>T0AU24_9RHOO</name>
<dbReference type="RefSeq" id="WP_021248624.1">
    <property type="nucleotide sequence ID" value="NZ_ATJV01000046.1"/>
</dbReference>
<organism evidence="8 9">
    <name type="scientific">Thauera terpenica 58Eu</name>
    <dbReference type="NCBI Taxonomy" id="1348657"/>
    <lineage>
        <taxon>Bacteria</taxon>
        <taxon>Pseudomonadati</taxon>
        <taxon>Pseudomonadota</taxon>
        <taxon>Betaproteobacteria</taxon>
        <taxon>Rhodocyclales</taxon>
        <taxon>Zoogloeaceae</taxon>
        <taxon>Thauera</taxon>
    </lineage>
</organism>
<dbReference type="InterPro" id="IPR002104">
    <property type="entry name" value="Integrase_catalytic"/>
</dbReference>
<comment type="caution">
    <text evidence="8">The sequence shown here is derived from an EMBL/GenBank/DDBJ whole genome shotgun (WGS) entry which is preliminary data.</text>
</comment>
<dbReference type="EMBL" id="ATJV01000046">
    <property type="protein sequence ID" value="EPZ16349.1"/>
    <property type="molecule type" value="Genomic_DNA"/>
</dbReference>
<dbReference type="InterPro" id="IPR013762">
    <property type="entry name" value="Integrase-like_cat_sf"/>
</dbReference>
<dbReference type="AlphaFoldDB" id="T0AU24"/>
<evidence type="ECO:0000256" key="5">
    <source>
        <dbReference type="PROSITE-ProRule" id="PRU01248"/>
    </source>
</evidence>
<reference evidence="8 9" key="1">
    <citation type="submission" date="2013-06" db="EMBL/GenBank/DDBJ databases">
        <title>Draft genome sequence of Thauera terpenica.</title>
        <authorList>
            <person name="Liu B."/>
            <person name="Frostegard A.H."/>
            <person name="Shapleigh J.P."/>
        </authorList>
    </citation>
    <scope>NUCLEOTIDE SEQUENCE [LARGE SCALE GENOMIC DNA]</scope>
    <source>
        <strain evidence="8 9">58Eu</strain>
    </source>
</reference>
<dbReference type="CDD" id="cd00801">
    <property type="entry name" value="INT_P4_C"/>
    <property type="match status" value="1"/>
</dbReference>
<evidence type="ECO:0000256" key="4">
    <source>
        <dbReference type="ARBA" id="ARBA00023172"/>
    </source>
</evidence>
<protein>
    <recommendedName>
        <fullName evidence="10">Integrase</fullName>
    </recommendedName>
</protein>
<dbReference type="InterPro" id="IPR011010">
    <property type="entry name" value="DNA_brk_join_enz"/>
</dbReference>
<gene>
    <name evidence="8" type="ORF">M622_13260</name>
</gene>
<dbReference type="PANTHER" id="PTHR30629:SF2">
    <property type="entry name" value="PROPHAGE INTEGRASE INTS-RELATED"/>
    <property type="match status" value="1"/>
</dbReference>
<evidence type="ECO:0000256" key="3">
    <source>
        <dbReference type="ARBA" id="ARBA00023125"/>
    </source>
</evidence>
<dbReference type="GO" id="GO:0006310">
    <property type="term" value="P:DNA recombination"/>
    <property type="evidence" value="ECO:0007669"/>
    <property type="project" value="UniProtKB-KW"/>
</dbReference>
<dbReference type="Pfam" id="PF00589">
    <property type="entry name" value="Phage_integrase"/>
    <property type="match status" value="1"/>
</dbReference>
<dbReference type="Pfam" id="PF13356">
    <property type="entry name" value="Arm-DNA-bind_3"/>
    <property type="match status" value="1"/>
</dbReference>
<dbReference type="InterPro" id="IPR010998">
    <property type="entry name" value="Integrase_recombinase_N"/>
</dbReference>
<dbReference type="GO" id="GO:0015074">
    <property type="term" value="P:DNA integration"/>
    <property type="evidence" value="ECO:0007669"/>
    <property type="project" value="UniProtKB-KW"/>
</dbReference>
<dbReference type="eggNOG" id="COG0582">
    <property type="taxonomic scope" value="Bacteria"/>
</dbReference>
<evidence type="ECO:0000256" key="2">
    <source>
        <dbReference type="ARBA" id="ARBA00022908"/>
    </source>
</evidence>
<comment type="similarity">
    <text evidence="1">Belongs to the 'phage' integrase family.</text>
</comment>